<proteinExistence type="predicted"/>
<protein>
    <submittedName>
        <fullName evidence="10">MFS transporter</fullName>
    </submittedName>
</protein>
<feature type="transmembrane region" description="Helical" evidence="8">
    <location>
        <begin position="239"/>
        <end position="262"/>
    </location>
</feature>
<feature type="domain" description="Major facilitator superfamily associated" evidence="9">
    <location>
        <begin position="27"/>
        <end position="362"/>
    </location>
</feature>
<feature type="transmembrane region" description="Helical" evidence="8">
    <location>
        <begin position="78"/>
        <end position="97"/>
    </location>
</feature>
<evidence type="ECO:0000256" key="4">
    <source>
        <dbReference type="ARBA" id="ARBA00022519"/>
    </source>
</evidence>
<feature type="transmembrane region" description="Helical" evidence="8">
    <location>
        <begin position="274"/>
        <end position="294"/>
    </location>
</feature>
<feature type="transmembrane region" description="Helical" evidence="8">
    <location>
        <begin position="103"/>
        <end position="123"/>
    </location>
</feature>
<dbReference type="PANTHER" id="PTHR23522:SF10">
    <property type="entry name" value="3-PHENYLPROPIONIC ACID TRANSPORTER-RELATED"/>
    <property type="match status" value="1"/>
</dbReference>
<evidence type="ECO:0000256" key="2">
    <source>
        <dbReference type="ARBA" id="ARBA00022448"/>
    </source>
</evidence>
<dbReference type="PANTHER" id="PTHR23522">
    <property type="entry name" value="BLL5896 PROTEIN"/>
    <property type="match status" value="1"/>
</dbReference>
<dbReference type="InterPro" id="IPR024989">
    <property type="entry name" value="MFS_assoc_dom"/>
</dbReference>
<dbReference type="GO" id="GO:0005886">
    <property type="term" value="C:plasma membrane"/>
    <property type="evidence" value="ECO:0007669"/>
    <property type="project" value="UniProtKB-SubCell"/>
</dbReference>
<evidence type="ECO:0000256" key="8">
    <source>
        <dbReference type="SAM" id="Phobius"/>
    </source>
</evidence>
<feature type="transmembrane region" description="Helical" evidence="8">
    <location>
        <begin position="334"/>
        <end position="357"/>
    </location>
</feature>
<feature type="transmembrane region" description="Helical" evidence="8">
    <location>
        <begin position="300"/>
        <end position="322"/>
    </location>
</feature>
<dbReference type="GO" id="GO:0030395">
    <property type="term" value="F:lactose binding"/>
    <property type="evidence" value="ECO:0007669"/>
    <property type="project" value="TreeGrafter"/>
</dbReference>
<dbReference type="AlphaFoldDB" id="A0A437MPL6"/>
<keyword evidence="11" id="KW-1185">Reference proteome</keyword>
<evidence type="ECO:0000256" key="1">
    <source>
        <dbReference type="ARBA" id="ARBA00004429"/>
    </source>
</evidence>
<dbReference type="OrthoDB" id="9150135at2"/>
<comment type="caution">
    <text evidence="10">The sequence shown here is derived from an EMBL/GenBank/DDBJ whole genome shotgun (WGS) entry which is preliminary data.</text>
</comment>
<keyword evidence="4" id="KW-0997">Cell inner membrane</keyword>
<dbReference type="Gene3D" id="1.20.1250.20">
    <property type="entry name" value="MFS general substrate transporter like domains"/>
    <property type="match status" value="2"/>
</dbReference>
<dbReference type="EMBL" id="SACL01000001">
    <property type="protein sequence ID" value="RVT99578.1"/>
    <property type="molecule type" value="Genomic_DNA"/>
</dbReference>
<dbReference type="InterPro" id="IPR026032">
    <property type="entry name" value="HcaT-like"/>
</dbReference>
<evidence type="ECO:0000256" key="6">
    <source>
        <dbReference type="ARBA" id="ARBA00022989"/>
    </source>
</evidence>
<evidence type="ECO:0000313" key="10">
    <source>
        <dbReference type="EMBL" id="RVT99578.1"/>
    </source>
</evidence>
<comment type="subcellular location">
    <subcellularLocation>
        <location evidence="1">Cell inner membrane</location>
        <topology evidence="1">Multi-pass membrane protein</topology>
    </subcellularLocation>
</comment>
<evidence type="ECO:0000313" key="11">
    <source>
        <dbReference type="Proteomes" id="UP000282957"/>
    </source>
</evidence>
<evidence type="ECO:0000259" key="9">
    <source>
        <dbReference type="Pfam" id="PF12832"/>
    </source>
</evidence>
<dbReference type="InterPro" id="IPR036259">
    <property type="entry name" value="MFS_trans_sf"/>
</dbReference>
<evidence type="ECO:0000256" key="3">
    <source>
        <dbReference type="ARBA" id="ARBA00022475"/>
    </source>
</evidence>
<keyword evidence="5 8" id="KW-0812">Transmembrane</keyword>
<evidence type="ECO:0000256" key="5">
    <source>
        <dbReference type="ARBA" id="ARBA00022692"/>
    </source>
</evidence>
<keyword evidence="2" id="KW-0813">Transport</keyword>
<evidence type="ECO:0000256" key="7">
    <source>
        <dbReference type="ARBA" id="ARBA00023136"/>
    </source>
</evidence>
<dbReference type="GO" id="GO:0015528">
    <property type="term" value="F:lactose:proton symporter activity"/>
    <property type="evidence" value="ECO:0007669"/>
    <property type="project" value="TreeGrafter"/>
</dbReference>
<keyword evidence="6 8" id="KW-1133">Transmembrane helix</keyword>
<dbReference type="PIRSF" id="PIRSF004925">
    <property type="entry name" value="HcaT"/>
    <property type="match status" value="1"/>
</dbReference>
<keyword evidence="3" id="KW-1003">Cell membrane</keyword>
<gene>
    <name evidence="10" type="ORF">EOD42_05725</name>
</gene>
<name>A0A437MPL6_9PROT</name>
<accession>A0A437MPL6</accession>
<feature type="transmembrane region" description="Helical" evidence="8">
    <location>
        <begin position="363"/>
        <end position="382"/>
    </location>
</feature>
<feature type="transmembrane region" description="Helical" evidence="8">
    <location>
        <begin position="144"/>
        <end position="164"/>
    </location>
</feature>
<sequence>MVLKPASGGHTGPVSPAFRFSLIFGAQFASLGAALPFVPAVLTAGGLSAQQVGLVLALGTGTRLLANPWAARIADRTGLRGTLALAAVVSGLLLPLLGWGQGIAVLLAIYILHSAAVAPIVTLSDAAAIAEIRRRPFDYGRVRAWGSVTFILAALAAGQFVGLWGAGSALYISCAALLATGAIALTLPPHEALPPAARGSMWEPLRHPAFRRLLPASALIQGSHAMYNGFSTLHWQAAGLSPGLVGALWGAGVIAEIALFVFGRRLVEKLGARGLAMVAAGSGVLRWSVTAVTVDPWVLFPIQLLHACTFGAMHLAAIRSLGALPPALGARAQALHTSLGVGLATGVMMVVAGPLYAALEGHAFWAMAGLCAMGFVAATRLGR</sequence>
<reference evidence="10 11" key="1">
    <citation type="submission" date="2019-01" db="EMBL/GenBank/DDBJ databases">
        <authorList>
            <person name="Chen W.-M."/>
        </authorList>
    </citation>
    <scope>NUCLEOTIDE SEQUENCE [LARGE SCALE GENOMIC DNA]</scope>
    <source>
        <strain evidence="10 11">CCP-6</strain>
    </source>
</reference>
<organism evidence="10 11">
    <name type="scientific">Rhodovarius crocodyli</name>
    <dbReference type="NCBI Taxonomy" id="1979269"/>
    <lineage>
        <taxon>Bacteria</taxon>
        <taxon>Pseudomonadati</taxon>
        <taxon>Pseudomonadota</taxon>
        <taxon>Alphaproteobacteria</taxon>
        <taxon>Acetobacterales</taxon>
        <taxon>Roseomonadaceae</taxon>
        <taxon>Rhodovarius</taxon>
    </lineage>
</organism>
<keyword evidence="7 8" id="KW-0472">Membrane</keyword>
<dbReference type="Proteomes" id="UP000282957">
    <property type="component" value="Unassembled WGS sequence"/>
</dbReference>
<feature type="transmembrane region" description="Helical" evidence="8">
    <location>
        <begin position="20"/>
        <end position="42"/>
    </location>
</feature>
<dbReference type="SUPFAM" id="SSF103473">
    <property type="entry name" value="MFS general substrate transporter"/>
    <property type="match status" value="1"/>
</dbReference>
<dbReference type="Pfam" id="PF12832">
    <property type="entry name" value="MFS_1_like"/>
    <property type="match status" value="1"/>
</dbReference>
<dbReference type="NCBIfam" id="NF037955">
    <property type="entry name" value="mfs"/>
    <property type="match status" value="1"/>
</dbReference>